<name>A0A0S2INE6_LEPBO</name>
<organism evidence="1">
    <name type="scientific">Leptospira borgpetersenii serovar Ballum</name>
    <dbReference type="NCBI Taxonomy" id="280505"/>
    <lineage>
        <taxon>Bacteria</taxon>
        <taxon>Pseudomonadati</taxon>
        <taxon>Spirochaetota</taxon>
        <taxon>Spirochaetia</taxon>
        <taxon>Leptospirales</taxon>
        <taxon>Leptospiraceae</taxon>
        <taxon>Leptospira</taxon>
    </lineage>
</organism>
<sequence length="69" mass="8143">MCFSYVLLCSATKKQFLFFRFNNSNTSQNSKILSFFILSAIFSFFQEIQKPNQISIVSIPFLHLSFYLR</sequence>
<dbReference type="AlphaFoldDB" id="A0A0S2INE6"/>
<protein>
    <submittedName>
        <fullName evidence="1">Uncharacterized protein</fullName>
    </submittedName>
</protein>
<proteinExistence type="predicted"/>
<evidence type="ECO:0000313" key="2">
    <source>
        <dbReference type="Proteomes" id="UP000058857"/>
    </source>
</evidence>
<gene>
    <name evidence="1" type="ORF">LBBP_00862</name>
</gene>
<dbReference type="Proteomes" id="UP000058857">
    <property type="component" value="Chromosome 1"/>
</dbReference>
<accession>A0A0S2INE6</accession>
<dbReference type="EMBL" id="CP012029">
    <property type="protein sequence ID" value="ALO25184.1"/>
    <property type="molecule type" value="Genomic_DNA"/>
</dbReference>
<evidence type="ECO:0000313" key="1">
    <source>
        <dbReference type="EMBL" id="ALO25184.1"/>
    </source>
</evidence>
<reference evidence="1 2" key="1">
    <citation type="journal article" date="2015" name="PLoS Negl. Trop. Dis.">
        <title>Distribution of Plasmids in Distinct Leptospira Pathogenic Species.</title>
        <authorList>
            <person name="Wang Y."/>
            <person name="Zhuang X."/>
            <person name="Zhong Y."/>
            <person name="Zhang C."/>
            <person name="Zhang Y."/>
            <person name="Zeng L."/>
            <person name="Zhu Y."/>
            <person name="He P."/>
            <person name="Dong K."/>
            <person name="Pal U."/>
            <person name="Guo X."/>
            <person name="Qin J."/>
        </authorList>
    </citation>
    <scope>NUCLEOTIDE SEQUENCE [LARGE SCALE GENOMIC DNA]</scope>
    <source>
        <strain evidence="1 2">56604</strain>
    </source>
</reference>
<dbReference type="PATRIC" id="fig|280505.15.peg.836"/>